<comment type="caution">
    <text evidence="1">The sequence shown here is derived from an EMBL/GenBank/DDBJ whole genome shotgun (WGS) entry which is preliminary data.</text>
</comment>
<reference evidence="2" key="1">
    <citation type="journal article" date="2020" name="Stud. Mycol.">
        <title>101 Dothideomycetes genomes: A test case for predicting lifestyles and emergence of pathogens.</title>
        <authorList>
            <person name="Haridas S."/>
            <person name="Albert R."/>
            <person name="Binder M."/>
            <person name="Bloem J."/>
            <person name="LaButti K."/>
            <person name="Salamov A."/>
            <person name="Andreopoulos B."/>
            <person name="Baker S."/>
            <person name="Barry K."/>
            <person name="Bills G."/>
            <person name="Bluhm B."/>
            <person name="Cannon C."/>
            <person name="Castanera R."/>
            <person name="Culley D."/>
            <person name="Daum C."/>
            <person name="Ezra D."/>
            <person name="Gonzalez J."/>
            <person name="Henrissat B."/>
            <person name="Kuo A."/>
            <person name="Liang C."/>
            <person name="Lipzen A."/>
            <person name="Lutzoni F."/>
            <person name="Magnuson J."/>
            <person name="Mondo S."/>
            <person name="Nolan M."/>
            <person name="Ohm R."/>
            <person name="Pangilinan J."/>
            <person name="Park H.-J."/>
            <person name="Ramirez L."/>
            <person name="Alfaro M."/>
            <person name="Sun H."/>
            <person name="Tritt A."/>
            <person name="Yoshinaga Y."/>
            <person name="Zwiers L.-H."/>
            <person name="Turgeon B."/>
            <person name="Goodwin S."/>
            <person name="Spatafora J."/>
            <person name="Crous P."/>
            <person name="Grigoriev I."/>
        </authorList>
    </citation>
    <scope>NUCLEOTIDE SEQUENCE [LARGE SCALE GENOMIC DNA]</scope>
    <source>
        <strain evidence="2">CBS 304.66</strain>
    </source>
</reference>
<gene>
    <name evidence="1" type="ORF">CC78DRAFT_531281</name>
</gene>
<dbReference type="EMBL" id="ML986595">
    <property type="protein sequence ID" value="KAF2266837.1"/>
    <property type="molecule type" value="Genomic_DNA"/>
</dbReference>
<dbReference type="OrthoDB" id="5416097at2759"/>
<protein>
    <recommendedName>
        <fullName evidence="3">HNH nuclease domain-containing protein</fullName>
    </recommendedName>
</protein>
<proteinExistence type="predicted"/>
<evidence type="ECO:0000313" key="1">
    <source>
        <dbReference type="EMBL" id="KAF2266837.1"/>
    </source>
</evidence>
<name>A0A9P4KF96_9PLEO</name>
<evidence type="ECO:0008006" key="3">
    <source>
        <dbReference type="Google" id="ProtNLM"/>
    </source>
</evidence>
<organism evidence="1 2">
    <name type="scientific">Lojkania enalia</name>
    <dbReference type="NCBI Taxonomy" id="147567"/>
    <lineage>
        <taxon>Eukaryota</taxon>
        <taxon>Fungi</taxon>
        <taxon>Dikarya</taxon>
        <taxon>Ascomycota</taxon>
        <taxon>Pezizomycotina</taxon>
        <taxon>Dothideomycetes</taxon>
        <taxon>Pleosporomycetidae</taxon>
        <taxon>Pleosporales</taxon>
        <taxon>Pleosporales incertae sedis</taxon>
        <taxon>Lojkania</taxon>
    </lineage>
</organism>
<sequence>MRYEDNSTKEGPSFWDTLRMFWSKERVDARYNAIFPLGTEVCQNLVCLAPHAHAYWERAISPLDRLECLTTKNV</sequence>
<accession>A0A9P4KF96</accession>
<dbReference type="Proteomes" id="UP000800093">
    <property type="component" value="Unassembled WGS sequence"/>
</dbReference>
<dbReference type="AlphaFoldDB" id="A0A9P4KF96"/>
<keyword evidence="2" id="KW-1185">Reference proteome</keyword>
<evidence type="ECO:0000313" key="2">
    <source>
        <dbReference type="Proteomes" id="UP000800093"/>
    </source>
</evidence>